<dbReference type="EMBL" id="JAUKUA010000004">
    <property type="protein sequence ID" value="KAK0716050.1"/>
    <property type="molecule type" value="Genomic_DNA"/>
</dbReference>
<reference evidence="2" key="1">
    <citation type="submission" date="2023-06" db="EMBL/GenBank/DDBJ databases">
        <title>Genome-scale phylogeny and comparative genomics of the fungal order Sordariales.</title>
        <authorList>
            <consortium name="Lawrence Berkeley National Laboratory"/>
            <person name="Hensen N."/>
            <person name="Bonometti L."/>
            <person name="Westerberg I."/>
            <person name="Brannstrom I.O."/>
            <person name="Guillou S."/>
            <person name="Cros-Aarteil S."/>
            <person name="Calhoun S."/>
            <person name="Haridas S."/>
            <person name="Kuo A."/>
            <person name="Mondo S."/>
            <person name="Pangilinan J."/>
            <person name="Riley R."/>
            <person name="Labutti K."/>
            <person name="Andreopoulos B."/>
            <person name="Lipzen A."/>
            <person name="Chen C."/>
            <person name="Yanf M."/>
            <person name="Daum C."/>
            <person name="Ng V."/>
            <person name="Clum A."/>
            <person name="Steindorff A."/>
            <person name="Ohm R."/>
            <person name="Martin F."/>
            <person name="Silar P."/>
            <person name="Natvig D."/>
            <person name="Lalanne C."/>
            <person name="Gautier V."/>
            <person name="Ament-Velasquez S.L."/>
            <person name="Kruys A."/>
            <person name="Hutchinson M.I."/>
            <person name="Powell A.J."/>
            <person name="Barry K."/>
            <person name="Miller A.N."/>
            <person name="Grigoriev I.V."/>
            <person name="Debuchy R."/>
            <person name="Gladieux P."/>
            <person name="Thoren M.H."/>
            <person name="Johannesson H."/>
        </authorList>
    </citation>
    <scope>NUCLEOTIDE SEQUENCE</scope>
    <source>
        <strain evidence="2">SMH4607-1</strain>
    </source>
</reference>
<protein>
    <recommendedName>
        <fullName evidence="4">Secreted protein</fullName>
    </recommendedName>
</protein>
<comment type="caution">
    <text evidence="2">The sequence shown here is derived from an EMBL/GenBank/DDBJ whole genome shotgun (WGS) entry which is preliminary data.</text>
</comment>
<keyword evidence="3" id="KW-1185">Reference proteome</keyword>
<keyword evidence="1" id="KW-0732">Signal</keyword>
<evidence type="ECO:0000256" key="1">
    <source>
        <dbReference type="SAM" id="SignalP"/>
    </source>
</evidence>
<name>A0AA40AHP5_9PEZI</name>
<evidence type="ECO:0000313" key="2">
    <source>
        <dbReference type="EMBL" id="KAK0716050.1"/>
    </source>
</evidence>
<dbReference type="Proteomes" id="UP001172102">
    <property type="component" value="Unassembled WGS sequence"/>
</dbReference>
<gene>
    <name evidence="2" type="ORF">B0H67DRAFT_256361</name>
</gene>
<proteinExistence type="predicted"/>
<sequence length="170" mass="18345">MAIELSCVVCLIWQLSPVGEALTETRRLEKSDQESLSPFFSSRCPRCRSTQHICLAATPAVVLHRQRGSSNGLVLGVFTATRQSGAAVPTIDCCKQAGLCMRDRNSMPSLCARPIPFRDVALHPITTALQLSTVPSPRVDVMCYCGRLGPSDPVPFGLVQSTMAPRCACP</sequence>
<accession>A0AA40AHP5</accession>
<dbReference type="AlphaFoldDB" id="A0AA40AHP5"/>
<evidence type="ECO:0008006" key="4">
    <source>
        <dbReference type="Google" id="ProtNLM"/>
    </source>
</evidence>
<feature type="chain" id="PRO_5041263601" description="Secreted protein" evidence="1">
    <location>
        <begin position="22"/>
        <end position="170"/>
    </location>
</feature>
<organism evidence="2 3">
    <name type="scientific">Lasiosphaeris hirsuta</name>
    <dbReference type="NCBI Taxonomy" id="260670"/>
    <lineage>
        <taxon>Eukaryota</taxon>
        <taxon>Fungi</taxon>
        <taxon>Dikarya</taxon>
        <taxon>Ascomycota</taxon>
        <taxon>Pezizomycotina</taxon>
        <taxon>Sordariomycetes</taxon>
        <taxon>Sordariomycetidae</taxon>
        <taxon>Sordariales</taxon>
        <taxon>Lasiosphaeriaceae</taxon>
        <taxon>Lasiosphaeris</taxon>
    </lineage>
</organism>
<feature type="signal peptide" evidence="1">
    <location>
        <begin position="1"/>
        <end position="21"/>
    </location>
</feature>
<evidence type="ECO:0000313" key="3">
    <source>
        <dbReference type="Proteomes" id="UP001172102"/>
    </source>
</evidence>